<name>A0A517QHT6_9PLAN</name>
<keyword evidence="12" id="KW-1185">Reference proteome</keyword>
<sequence>MGIENREYMRDGTSSHYRGGSPAMQNIVKTLVIVNVLVFIAQNLLQAPISVSDFPRYYNTNGASQEQIQEAYLEVKAAGRLPEEPLLNQWFTLDSTKVFQGQIWRLTTYDFLHSTESIWHIFFNMWLLYLAGKPVADKYGHREFLWFYLIAGVFSAVFYIVWGAINREAVAAVGASGAVSAILVLYAMNWPHHRWYIYGIIPVPAMLLVLISAGLDLFPMLIQLGGGGRTDNIAHSAHIGGMLFGFLYFRQKWTFSSYVPKGFSLKKILSFKRKPKLKIHRPVSSAEIVVPKEPQPIPAHVAQRVDELLEKISRSGEASLTSEERDFLNESSRKYR</sequence>
<evidence type="ECO:0000256" key="4">
    <source>
        <dbReference type="ARBA" id="ARBA00022801"/>
    </source>
</evidence>
<evidence type="ECO:0000259" key="10">
    <source>
        <dbReference type="Pfam" id="PF20216"/>
    </source>
</evidence>
<accession>A0A517QHT6</accession>
<dbReference type="Pfam" id="PF20216">
    <property type="entry name" value="DUF6576"/>
    <property type="match status" value="1"/>
</dbReference>
<proteinExistence type="inferred from homology"/>
<dbReference type="InterPro" id="IPR046483">
    <property type="entry name" value="DUF6576"/>
</dbReference>
<feature type="compositionally biased region" description="Basic and acidic residues" evidence="7">
    <location>
        <begin position="322"/>
        <end position="336"/>
    </location>
</feature>
<feature type="transmembrane region" description="Helical" evidence="8">
    <location>
        <begin position="144"/>
        <end position="165"/>
    </location>
</feature>
<dbReference type="KEGG" id="tpol:Mal48_04240"/>
<reference evidence="11 12" key="1">
    <citation type="submission" date="2019-02" db="EMBL/GenBank/DDBJ databases">
        <title>Deep-cultivation of Planctomycetes and their phenomic and genomic characterization uncovers novel biology.</title>
        <authorList>
            <person name="Wiegand S."/>
            <person name="Jogler M."/>
            <person name="Boedeker C."/>
            <person name="Pinto D."/>
            <person name="Vollmers J."/>
            <person name="Rivas-Marin E."/>
            <person name="Kohn T."/>
            <person name="Peeters S.H."/>
            <person name="Heuer A."/>
            <person name="Rast P."/>
            <person name="Oberbeckmann S."/>
            <person name="Bunk B."/>
            <person name="Jeske O."/>
            <person name="Meyerdierks A."/>
            <person name="Storesund J.E."/>
            <person name="Kallscheuer N."/>
            <person name="Luecker S."/>
            <person name="Lage O.M."/>
            <person name="Pohl T."/>
            <person name="Merkel B.J."/>
            <person name="Hornburger P."/>
            <person name="Mueller R.-W."/>
            <person name="Bruemmer F."/>
            <person name="Labrenz M."/>
            <person name="Spormann A.M."/>
            <person name="Op den Camp H."/>
            <person name="Overmann J."/>
            <person name="Amann R."/>
            <person name="Jetten M.S.M."/>
            <person name="Mascher T."/>
            <person name="Medema M.H."/>
            <person name="Devos D.P."/>
            <person name="Kaster A.-K."/>
            <person name="Ovreas L."/>
            <person name="Rohde M."/>
            <person name="Galperin M.Y."/>
            <person name="Jogler C."/>
        </authorList>
    </citation>
    <scope>NUCLEOTIDE SEQUENCE [LARGE SCALE GENOMIC DNA]</scope>
    <source>
        <strain evidence="11 12">Mal48</strain>
    </source>
</reference>
<comment type="similarity">
    <text evidence="2">Belongs to the peptidase S54 family.</text>
</comment>
<evidence type="ECO:0000313" key="11">
    <source>
        <dbReference type="EMBL" id="QDT31192.1"/>
    </source>
</evidence>
<feature type="transmembrane region" description="Helical" evidence="8">
    <location>
        <begin position="27"/>
        <end position="45"/>
    </location>
</feature>
<dbReference type="Pfam" id="PF01694">
    <property type="entry name" value="Rhomboid"/>
    <property type="match status" value="1"/>
</dbReference>
<evidence type="ECO:0000256" key="3">
    <source>
        <dbReference type="ARBA" id="ARBA00022692"/>
    </source>
</evidence>
<dbReference type="InterPro" id="IPR022764">
    <property type="entry name" value="Peptidase_S54_rhomboid_dom"/>
</dbReference>
<organism evidence="11 12">
    <name type="scientific">Thalassoglobus polymorphus</name>
    <dbReference type="NCBI Taxonomy" id="2527994"/>
    <lineage>
        <taxon>Bacteria</taxon>
        <taxon>Pseudomonadati</taxon>
        <taxon>Planctomycetota</taxon>
        <taxon>Planctomycetia</taxon>
        <taxon>Planctomycetales</taxon>
        <taxon>Planctomycetaceae</taxon>
        <taxon>Thalassoglobus</taxon>
    </lineage>
</organism>
<feature type="transmembrane region" description="Helical" evidence="8">
    <location>
        <begin position="233"/>
        <end position="249"/>
    </location>
</feature>
<dbReference type="GO" id="GO:0004252">
    <property type="term" value="F:serine-type endopeptidase activity"/>
    <property type="evidence" value="ECO:0007669"/>
    <property type="project" value="InterPro"/>
</dbReference>
<dbReference type="OrthoDB" id="9813074at2"/>
<evidence type="ECO:0000256" key="8">
    <source>
        <dbReference type="SAM" id="Phobius"/>
    </source>
</evidence>
<dbReference type="SUPFAM" id="SSF144091">
    <property type="entry name" value="Rhomboid-like"/>
    <property type="match status" value="1"/>
</dbReference>
<dbReference type="EMBL" id="CP036267">
    <property type="protein sequence ID" value="QDT31192.1"/>
    <property type="molecule type" value="Genomic_DNA"/>
</dbReference>
<keyword evidence="6 8" id="KW-0472">Membrane</keyword>
<evidence type="ECO:0000256" key="2">
    <source>
        <dbReference type="ARBA" id="ARBA00009045"/>
    </source>
</evidence>
<feature type="domain" description="DUF6576" evidence="10">
    <location>
        <begin position="303"/>
        <end position="334"/>
    </location>
</feature>
<dbReference type="InterPro" id="IPR035952">
    <property type="entry name" value="Rhomboid-like_sf"/>
</dbReference>
<dbReference type="GO" id="GO:0016020">
    <property type="term" value="C:membrane"/>
    <property type="evidence" value="ECO:0007669"/>
    <property type="project" value="UniProtKB-SubCell"/>
</dbReference>
<keyword evidence="4" id="KW-0378">Hydrolase</keyword>
<feature type="transmembrane region" description="Helical" evidence="8">
    <location>
        <begin position="171"/>
        <end position="188"/>
    </location>
</feature>
<evidence type="ECO:0000313" key="12">
    <source>
        <dbReference type="Proteomes" id="UP000315724"/>
    </source>
</evidence>
<keyword evidence="5 8" id="KW-1133">Transmembrane helix</keyword>
<comment type="subcellular location">
    <subcellularLocation>
        <location evidence="1">Membrane</location>
        <topology evidence="1">Multi-pass membrane protein</topology>
    </subcellularLocation>
</comment>
<feature type="region of interest" description="Disordered" evidence="7">
    <location>
        <begin position="316"/>
        <end position="336"/>
    </location>
</feature>
<keyword evidence="3 8" id="KW-0812">Transmembrane</keyword>
<dbReference type="Gene3D" id="1.20.1540.10">
    <property type="entry name" value="Rhomboid-like"/>
    <property type="match status" value="1"/>
</dbReference>
<dbReference type="AlphaFoldDB" id="A0A517QHT6"/>
<dbReference type="PANTHER" id="PTHR43731:SF14">
    <property type="entry name" value="PRESENILIN-ASSOCIATED RHOMBOID-LIKE PROTEIN, MITOCHONDRIAL"/>
    <property type="match status" value="1"/>
</dbReference>
<protein>
    <submittedName>
        <fullName evidence="11">Rhomboid family protein</fullName>
    </submittedName>
</protein>
<evidence type="ECO:0000256" key="7">
    <source>
        <dbReference type="SAM" id="MobiDB-lite"/>
    </source>
</evidence>
<evidence type="ECO:0000256" key="1">
    <source>
        <dbReference type="ARBA" id="ARBA00004141"/>
    </source>
</evidence>
<dbReference type="Proteomes" id="UP000315724">
    <property type="component" value="Chromosome"/>
</dbReference>
<evidence type="ECO:0000259" key="9">
    <source>
        <dbReference type="Pfam" id="PF01694"/>
    </source>
</evidence>
<evidence type="ECO:0000256" key="5">
    <source>
        <dbReference type="ARBA" id="ARBA00022989"/>
    </source>
</evidence>
<evidence type="ECO:0000256" key="6">
    <source>
        <dbReference type="ARBA" id="ARBA00023136"/>
    </source>
</evidence>
<dbReference type="InterPro" id="IPR050925">
    <property type="entry name" value="Rhomboid_protease_S54"/>
</dbReference>
<dbReference type="PANTHER" id="PTHR43731">
    <property type="entry name" value="RHOMBOID PROTEASE"/>
    <property type="match status" value="1"/>
</dbReference>
<feature type="transmembrane region" description="Helical" evidence="8">
    <location>
        <begin position="195"/>
        <end position="213"/>
    </location>
</feature>
<feature type="transmembrane region" description="Helical" evidence="8">
    <location>
        <begin position="117"/>
        <end position="132"/>
    </location>
</feature>
<gene>
    <name evidence="11" type="ORF">Mal48_04240</name>
</gene>
<dbReference type="RefSeq" id="WP_145195587.1">
    <property type="nucleotide sequence ID" value="NZ_CP036267.1"/>
</dbReference>
<feature type="domain" description="Peptidase S54 rhomboid" evidence="9">
    <location>
        <begin position="101"/>
        <end position="248"/>
    </location>
</feature>